<organism evidence="2 3">
    <name type="scientific">Candidatus Entotheonella gemina</name>
    <dbReference type="NCBI Taxonomy" id="1429439"/>
    <lineage>
        <taxon>Bacteria</taxon>
        <taxon>Pseudomonadati</taxon>
        <taxon>Nitrospinota/Tectimicrobiota group</taxon>
        <taxon>Candidatus Tectimicrobiota</taxon>
        <taxon>Candidatus Entotheonellia</taxon>
        <taxon>Candidatus Entotheonellales</taxon>
        <taxon>Candidatus Entotheonellaceae</taxon>
        <taxon>Candidatus Entotheonella</taxon>
    </lineage>
</organism>
<evidence type="ECO:0000256" key="1">
    <source>
        <dbReference type="SAM" id="MobiDB-lite"/>
    </source>
</evidence>
<dbReference type="InterPro" id="IPR053860">
    <property type="entry name" value="DUF6932"/>
</dbReference>
<dbReference type="HOGENOM" id="CLU_1792949_0_0_7"/>
<dbReference type="AlphaFoldDB" id="W4M2L1"/>
<dbReference type="EMBL" id="AZHX01001373">
    <property type="protein sequence ID" value="ETX03862.1"/>
    <property type="molecule type" value="Genomic_DNA"/>
</dbReference>
<name>W4M2L1_9BACT</name>
<evidence type="ECO:0000313" key="2">
    <source>
        <dbReference type="EMBL" id="ETX03862.1"/>
    </source>
</evidence>
<evidence type="ECO:0000313" key="3">
    <source>
        <dbReference type="Proteomes" id="UP000019140"/>
    </source>
</evidence>
<dbReference type="Proteomes" id="UP000019140">
    <property type="component" value="Unassembled WGS sequence"/>
</dbReference>
<dbReference type="Pfam" id="PF22014">
    <property type="entry name" value="DUF6932"/>
    <property type="match status" value="1"/>
</dbReference>
<comment type="caution">
    <text evidence="2">The sequence shown here is derived from an EMBL/GenBank/DDBJ whole genome shotgun (WGS) entry which is preliminary data.</text>
</comment>
<sequence length="144" mass="16132">MLDDFPHNPPSDLPPFNQHGVLPPGDYAPDRASFEDRFANHNSSGERRDIYDGWNRHRRALVQSGLKGTAKQLLNGSFTTAKDMPGDLDLAVEVPIDGDITQQFPPPELAPVEALLRGDEMKTEYHCDAYPIYNLPLTMTIMKL</sequence>
<gene>
    <name evidence="2" type="ORF">ETSY2_32200</name>
</gene>
<proteinExistence type="predicted"/>
<reference evidence="2 3" key="1">
    <citation type="journal article" date="2014" name="Nature">
        <title>An environmental bacterial taxon with a large and distinct metabolic repertoire.</title>
        <authorList>
            <person name="Wilson M.C."/>
            <person name="Mori T."/>
            <person name="Ruckert C."/>
            <person name="Uria A.R."/>
            <person name="Helf M.J."/>
            <person name="Takada K."/>
            <person name="Gernert C."/>
            <person name="Steffens U.A."/>
            <person name="Heycke N."/>
            <person name="Schmitt S."/>
            <person name="Rinke C."/>
            <person name="Helfrich E.J."/>
            <person name="Brachmann A.O."/>
            <person name="Gurgui C."/>
            <person name="Wakimoto T."/>
            <person name="Kracht M."/>
            <person name="Crusemann M."/>
            <person name="Hentschel U."/>
            <person name="Abe I."/>
            <person name="Matsunaga S."/>
            <person name="Kalinowski J."/>
            <person name="Takeyama H."/>
            <person name="Piel J."/>
        </authorList>
    </citation>
    <scope>NUCLEOTIDE SEQUENCE [LARGE SCALE GENOMIC DNA]</scope>
    <source>
        <strain evidence="3">TSY2</strain>
    </source>
</reference>
<keyword evidence="3" id="KW-1185">Reference proteome</keyword>
<accession>W4M2L1</accession>
<feature type="region of interest" description="Disordered" evidence="1">
    <location>
        <begin position="1"/>
        <end position="29"/>
    </location>
</feature>
<protein>
    <submittedName>
        <fullName evidence="2">Uncharacterized protein</fullName>
    </submittedName>
</protein>